<feature type="compositionally biased region" description="Low complexity" evidence="1">
    <location>
        <begin position="388"/>
        <end position="405"/>
    </location>
</feature>
<proteinExistence type="predicted"/>
<feature type="region of interest" description="Disordered" evidence="1">
    <location>
        <begin position="930"/>
        <end position="958"/>
    </location>
</feature>
<feature type="region of interest" description="Disordered" evidence="1">
    <location>
        <begin position="66"/>
        <end position="126"/>
    </location>
</feature>
<feature type="region of interest" description="Disordered" evidence="1">
    <location>
        <begin position="236"/>
        <end position="296"/>
    </location>
</feature>
<keyword evidence="3" id="KW-1185">Reference proteome</keyword>
<feature type="compositionally biased region" description="Low complexity" evidence="1">
    <location>
        <begin position="931"/>
        <end position="949"/>
    </location>
</feature>
<feature type="compositionally biased region" description="Low complexity" evidence="1">
    <location>
        <begin position="494"/>
        <end position="517"/>
    </location>
</feature>
<feature type="compositionally biased region" description="Low complexity" evidence="1">
    <location>
        <begin position="830"/>
        <end position="846"/>
    </location>
</feature>
<feature type="compositionally biased region" description="Polar residues" evidence="1">
    <location>
        <begin position="406"/>
        <end position="415"/>
    </location>
</feature>
<feature type="non-terminal residue" evidence="2">
    <location>
        <position position="958"/>
    </location>
</feature>
<feature type="region of interest" description="Disordered" evidence="1">
    <location>
        <begin position="859"/>
        <end position="895"/>
    </location>
</feature>
<feature type="compositionally biased region" description="Polar residues" evidence="1">
    <location>
        <begin position="278"/>
        <end position="293"/>
    </location>
</feature>
<feature type="compositionally biased region" description="Low complexity" evidence="1">
    <location>
        <begin position="756"/>
        <end position="770"/>
    </location>
</feature>
<accession>A0ABQ7S9G6</accession>
<dbReference type="EMBL" id="JAIFTH010000239">
    <property type="protein sequence ID" value="KAG9510080.1"/>
    <property type="molecule type" value="Genomic_DNA"/>
</dbReference>
<feature type="region of interest" description="Disordered" evidence="1">
    <location>
        <begin position="823"/>
        <end position="846"/>
    </location>
</feature>
<feature type="region of interest" description="Disordered" evidence="1">
    <location>
        <begin position="756"/>
        <end position="775"/>
    </location>
</feature>
<feature type="region of interest" description="Disordered" evidence="1">
    <location>
        <begin position="444"/>
        <end position="517"/>
    </location>
</feature>
<name>A0ABQ7S9G6_9ACAR</name>
<gene>
    <name evidence="2" type="ORF">GZH46_01386</name>
</gene>
<evidence type="ECO:0000256" key="1">
    <source>
        <dbReference type="SAM" id="MobiDB-lite"/>
    </source>
</evidence>
<protein>
    <submittedName>
        <fullName evidence="2">Uncharacterized protein</fullName>
    </submittedName>
</protein>
<dbReference type="Proteomes" id="UP000825002">
    <property type="component" value="Unassembled WGS sequence"/>
</dbReference>
<feature type="region of interest" description="Disordered" evidence="1">
    <location>
        <begin position="320"/>
        <end position="430"/>
    </location>
</feature>
<feature type="region of interest" description="Disordered" evidence="1">
    <location>
        <begin position="176"/>
        <end position="223"/>
    </location>
</feature>
<comment type="caution">
    <text evidence="2">The sequence shown here is derived from an EMBL/GenBank/DDBJ whole genome shotgun (WGS) entry which is preliminary data.</text>
</comment>
<feature type="compositionally biased region" description="Polar residues" evidence="1">
    <location>
        <begin position="360"/>
        <end position="374"/>
    </location>
</feature>
<organism evidence="2 3">
    <name type="scientific">Fragariocoptes setiger</name>
    <dbReference type="NCBI Taxonomy" id="1670756"/>
    <lineage>
        <taxon>Eukaryota</taxon>
        <taxon>Metazoa</taxon>
        <taxon>Ecdysozoa</taxon>
        <taxon>Arthropoda</taxon>
        <taxon>Chelicerata</taxon>
        <taxon>Arachnida</taxon>
        <taxon>Acari</taxon>
        <taxon>Acariformes</taxon>
        <taxon>Trombidiformes</taxon>
        <taxon>Prostigmata</taxon>
        <taxon>Eupodina</taxon>
        <taxon>Eriophyoidea</taxon>
        <taxon>Phytoptidae</taxon>
        <taxon>Fragariocoptes</taxon>
    </lineage>
</organism>
<sequence length="958" mass="103633">MSTSLQEQRQYSFLASNSAHSEITNNTEKGERALEQNCPATCSESLRLDKMIDNAGSGAVISTAARANSCDEQQPHHRLNSVGSLSSSESSDLYRLDSISTSNGSLNNTDTTNSSSSNSNLGGSLSFFMTPQSNSIKNHLRRKSIPNPHLIEQHISNIISQNQAIVDNFNPWSTKKTYSPRDSKLHSSTNNNHDNNNHGEQQHVTETPRSSVPRKRWSTTNPPYYSSLAGSYCDTTAPRADRGDTHSSSTYMNRGVNRSDRQVRSPKRRASVGIPSAMHQSTLANQSTPLANQASAESSRLESALLGHHSIGLMSHSASVDEGAARHQQHHHQHQHPHRDSEPAIPFSFGCHELTKRQSEQYSNSTQMSSSLMTPSHDLTKSSNSFLDSMDSVSRDYSSGSSLGSATQHHQQNLRSADHRSSLDANSLGFQSINPHPGHFVFGLSSHNNNNTSEHNHSSSDYHLLLSKSNPSSLDRTMSQTSVSQLQHQHHHPLSSGGSTAVTSSVDTNNSNSNSNSSSFLDLLDVRQAEQLRQIGLQAQASALLRSGALGGLLNVVDPTAAAASLLTAANLYAATSAAGAGQALNINSSQAMPMAWDPLTAEWNRALFHNFLAPSTTTQQQHQQSQLISPAQQLSCLGHSLAAAAAQQHHSVLTPPHSLASLSDSSINGIVNDHVRSSCDPSKHINTLCNCNNLSQQLITSDQRMRANQELEETLIREFLAKMQSDAGQRVANLNQCEQSSSLSSNTTATTVRENYQASQQQQAQQQQQDCRNDTTTLPTPFECRNCRIAFTSYETRMLHESYCYFTHNLTAAAAVATTPSTNLSDHSQQQQQHLNAVNNSSTSSIIRQRSTMLSACSSDDEASCGGHDSSATTPVSPRMSKSDSECSSRRVSVTTIASDSNHLNDTLFSTHIHQQTQRPVSILKQQLLAQSAAAGSDGATGSDNSGAIPTTTSGNT</sequence>
<feature type="compositionally biased region" description="Polar residues" evidence="1">
    <location>
        <begin position="467"/>
        <end position="478"/>
    </location>
</feature>
<reference evidence="2 3" key="1">
    <citation type="submission" date="2020-10" db="EMBL/GenBank/DDBJ databases">
        <authorList>
            <person name="Klimov P.B."/>
            <person name="Dyachkov S.M."/>
            <person name="Chetverikov P.E."/>
        </authorList>
    </citation>
    <scope>NUCLEOTIDE SEQUENCE [LARGE SCALE GENOMIC DNA]</scope>
    <source>
        <strain evidence="2">BMOC 18-1129-001#AD2665</strain>
        <tissue evidence="2">Entire mites</tissue>
    </source>
</reference>
<feature type="compositionally biased region" description="Basic residues" evidence="1">
    <location>
        <begin position="327"/>
        <end position="337"/>
    </location>
</feature>
<evidence type="ECO:0000313" key="2">
    <source>
        <dbReference type="EMBL" id="KAG9510080.1"/>
    </source>
</evidence>
<feature type="compositionally biased region" description="Low complexity" evidence="1">
    <location>
        <begin position="80"/>
        <end position="126"/>
    </location>
</feature>
<evidence type="ECO:0000313" key="3">
    <source>
        <dbReference type="Proteomes" id="UP000825002"/>
    </source>
</evidence>